<dbReference type="Proteomes" id="UP001204068">
    <property type="component" value="Unassembled WGS sequence"/>
</dbReference>
<evidence type="ECO:0000313" key="2">
    <source>
        <dbReference type="Proteomes" id="UP001204068"/>
    </source>
</evidence>
<protein>
    <submittedName>
        <fullName evidence="1">Uncharacterized protein</fullName>
    </submittedName>
</protein>
<dbReference type="AlphaFoldDB" id="A0AAW5LKF7"/>
<reference evidence="1" key="1">
    <citation type="submission" date="2022-07" db="EMBL/GenBank/DDBJ databases">
        <title>Bacterial species isolated from the porcine tonsil microbiota.</title>
        <authorList>
            <person name="Oliveira I.M.F."/>
        </authorList>
    </citation>
    <scope>NUCLEOTIDE SEQUENCE</scope>
    <source>
        <strain evidence="1">8QC2O2</strain>
    </source>
</reference>
<proteinExistence type="predicted"/>
<dbReference type="RefSeq" id="WP_058591540.1">
    <property type="nucleotide sequence ID" value="NZ_CP048732.1"/>
</dbReference>
<evidence type="ECO:0000313" key="1">
    <source>
        <dbReference type="EMBL" id="MCQ9302672.1"/>
    </source>
</evidence>
<sequence>MITKIYDDKSCYEVGKYQVGEITEWRVNKDTVDIYRIADNKGNLIIHHGFTHKDYVVEHDDEPVAGGQLSIFDM</sequence>
<organism evidence="1 2">
    <name type="scientific">Mammaliicoccus sciuri</name>
    <name type="common">Staphylococcus sciuri</name>
    <dbReference type="NCBI Taxonomy" id="1296"/>
    <lineage>
        <taxon>Bacteria</taxon>
        <taxon>Bacillati</taxon>
        <taxon>Bacillota</taxon>
        <taxon>Bacilli</taxon>
        <taxon>Bacillales</taxon>
        <taxon>Staphylococcaceae</taxon>
        <taxon>Mammaliicoccus</taxon>
    </lineage>
</organism>
<accession>A0AAW5LKF7</accession>
<name>A0AAW5LKF7_MAMSC</name>
<gene>
    <name evidence="1" type="ORF">NQ032_03440</name>
</gene>
<dbReference type="EMBL" id="JANILD010000001">
    <property type="protein sequence ID" value="MCQ9302672.1"/>
    <property type="molecule type" value="Genomic_DNA"/>
</dbReference>
<comment type="caution">
    <text evidence="1">The sequence shown here is derived from an EMBL/GenBank/DDBJ whole genome shotgun (WGS) entry which is preliminary data.</text>
</comment>